<feature type="region of interest" description="Disordered" evidence="1">
    <location>
        <begin position="64"/>
        <end position="100"/>
    </location>
</feature>
<reference evidence="2" key="2">
    <citation type="submission" date="2020-09" db="EMBL/GenBank/DDBJ databases">
        <authorList>
            <person name="Sun Q."/>
            <person name="Zhou Y."/>
        </authorList>
    </citation>
    <scope>NUCLEOTIDE SEQUENCE</scope>
    <source>
        <strain evidence="2">CGMCC 1.12187</strain>
    </source>
</reference>
<dbReference type="EMBL" id="BMEQ01000048">
    <property type="protein sequence ID" value="GGG71712.1"/>
    <property type="molecule type" value="Genomic_DNA"/>
</dbReference>
<comment type="caution">
    <text evidence="2">The sequence shown here is derived from an EMBL/GenBank/DDBJ whole genome shotgun (WGS) entry which is preliminary data.</text>
</comment>
<organism evidence="2 3">
    <name type="scientific">Kocuria dechangensis</name>
    <dbReference type="NCBI Taxonomy" id="1176249"/>
    <lineage>
        <taxon>Bacteria</taxon>
        <taxon>Bacillati</taxon>
        <taxon>Actinomycetota</taxon>
        <taxon>Actinomycetes</taxon>
        <taxon>Micrococcales</taxon>
        <taxon>Micrococcaceae</taxon>
        <taxon>Kocuria</taxon>
    </lineage>
</organism>
<proteinExistence type="predicted"/>
<sequence>MRSSSQSVVYRGGGGEVGLADGDERAATILTATGKEFGPGPTHCAQTWHPTPTNLFLCMEYEAGPTTEPASDHPSPFSPGRYRLSDKRVHKRSRDRPYEG</sequence>
<feature type="region of interest" description="Disordered" evidence="1">
    <location>
        <begin position="1"/>
        <end position="22"/>
    </location>
</feature>
<dbReference type="AlphaFoldDB" id="A0A917H993"/>
<accession>A0A917H993</accession>
<name>A0A917H993_9MICC</name>
<evidence type="ECO:0000313" key="2">
    <source>
        <dbReference type="EMBL" id="GGG71712.1"/>
    </source>
</evidence>
<reference evidence="2" key="1">
    <citation type="journal article" date="2014" name="Int. J. Syst. Evol. Microbiol.">
        <title>Complete genome sequence of Corynebacterium casei LMG S-19264T (=DSM 44701T), isolated from a smear-ripened cheese.</title>
        <authorList>
            <consortium name="US DOE Joint Genome Institute (JGI-PGF)"/>
            <person name="Walter F."/>
            <person name="Albersmeier A."/>
            <person name="Kalinowski J."/>
            <person name="Ruckert C."/>
        </authorList>
    </citation>
    <scope>NUCLEOTIDE SEQUENCE</scope>
    <source>
        <strain evidence="2">CGMCC 1.12187</strain>
    </source>
</reference>
<evidence type="ECO:0000313" key="3">
    <source>
        <dbReference type="Proteomes" id="UP000638848"/>
    </source>
</evidence>
<dbReference type="Proteomes" id="UP000638848">
    <property type="component" value="Unassembled WGS sequence"/>
</dbReference>
<protein>
    <submittedName>
        <fullName evidence="2">Uncharacterized protein</fullName>
    </submittedName>
</protein>
<keyword evidence="3" id="KW-1185">Reference proteome</keyword>
<gene>
    <name evidence="2" type="ORF">GCM10011374_40560</name>
</gene>
<evidence type="ECO:0000256" key="1">
    <source>
        <dbReference type="SAM" id="MobiDB-lite"/>
    </source>
</evidence>